<proteinExistence type="predicted"/>
<evidence type="ECO:0000256" key="1">
    <source>
        <dbReference type="SAM" id="MobiDB-lite"/>
    </source>
</evidence>
<accession>A0ABR4LVZ1</accession>
<protein>
    <submittedName>
        <fullName evidence="2">Uncharacterized protein</fullName>
    </submittedName>
</protein>
<sequence length="171" mass="19267">MSVSERMLRESVSDPRGPSLYTSPLNPSRILASGKPFHSSTALSAEPRILCEGGYPSQLPQQKWHPIRIERQSPYPGPSPAGPGRIKLRLLLRVLVFEEPRRQPRRAVGSLDRRRGSLGLRSWSGARGLNLTGQEIGECRGEIQGPFSEDLMELWTPLDSLSSRRRWICWI</sequence>
<evidence type="ECO:0000313" key="2">
    <source>
        <dbReference type="EMBL" id="KAL2867553.1"/>
    </source>
</evidence>
<feature type="region of interest" description="Disordered" evidence="1">
    <location>
        <begin position="1"/>
        <end position="25"/>
    </location>
</feature>
<organism evidence="2 3">
    <name type="scientific">Aspergillus lucknowensis</name>
    <dbReference type="NCBI Taxonomy" id="176173"/>
    <lineage>
        <taxon>Eukaryota</taxon>
        <taxon>Fungi</taxon>
        <taxon>Dikarya</taxon>
        <taxon>Ascomycota</taxon>
        <taxon>Pezizomycotina</taxon>
        <taxon>Eurotiomycetes</taxon>
        <taxon>Eurotiomycetidae</taxon>
        <taxon>Eurotiales</taxon>
        <taxon>Aspergillaceae</taxon>
        <taxon>Aspergillus</taxon>
        <taxon>Aspergillus subgen. Nidulantes</taxon>
    </lineage>
</organism>
<dbReference type="GeneID" id="98144115"/>
<keyword evidence="3" id="KW-1185">Reference proteome</keyword>
<comment type="caution">
    <text evidence="2">The sequence shown here is derived from an EMBL/GenBank/DDBJ whole genome shotgun (WGS) entry which is preliminary data.</text>
</comment>
<dbReference type="RefSeq" id="XP_070886532.1">
    <property type="nucleotide sequence ID" value="XM_071029043.1"/>
</dbReference>
<feature type="compositionally biased region" description="Basic and acidic residues" evidence="1">
    <location>
        <begin position="1"/>
        <end position="13"/>
    </location>
</feature>
<evidence type="ECO:0000313" key="3">
    <source>
        <dbReference type="Proteomes" id="UP001610432"/>
    </source>
</evidence>
<gene>
    <name evidence="2" type="ORF">BJX67DRAFT_352602</name>
</gene>
<name>A0ABR4LVZ1_9EURO</name>
<dbReference type="Proteomes" id="UP001610432">
    <property type="component" value="Unassembled WGS sequence"/>
</dbReference>
<reference evidence="2 3" key="1">
    <citation type="submission" date="2024-07" db="EMBL/GenBank/DDBJ databases">
        <title>Section-level genome sequencing and comparative genomics of Aspergillus sections Usti and Cavernicolus.</title>
        <authorList>
            <consortium name="Lawrence Berkeley National Laboratory"/>
            <person name="Nybo J.L."/>
            <person name="Vesth T.C."/>
            <person name="Theobald S."/>
            <person name="Frisvad J.C."/>
            <person name="Larsen T.O."/>
            <person name="Kjaerboelling I."/>
            <person name="Rothschild-Mancinelli K."/>
            <person name="Lyhne E.K."/>
            <person name="Kogle M.E."/>
            <person name="Barry K."/>
            <person name="Clum A."/>
            <person name="Na H."/>
            <person name="Ledsgaard L."/>
            <person name="Lin J."/>
            <person name="Lipzen A."/>
            <person name="Kuo A."/>
            <person name="Riley R."/>
            <person name="Mondo S."/>
            <person name="Labutti K."/>
            <person name="Haridas S."/>
            <person name="Pangalinan J."/>
            <person name="Salamov A.A."/>
            <person name="Simmons B.A."/>
            <person name="Magnuson J.K."/>
            <person name="Chen J."/>
            <person name="Drula E."/>
            <person name="Henrissat B."/>
            <person name="Wiebenga A."/>
            <person name="Lubbers R.J."/>
            <person name="Gomes A.C."/>
            <person name="Macurrencykelacurrency M.R."/>
            <person name="Stajich J."/>
            <person name="Grigoriev I.V."/>
            <person name="Mortensen U.H."/>
            <person name="De Vries R.P."/>
            <person name="Baker S.E."/>
            <person name="Andersen M.R."/>
        </authorList>
    </citation>
    <scope>NUCLEOTIDE SEQUENCE [LARGE SCALE GENOMIC DNA]</scope>
    <source>
        <strain evidence="2 3">CBS 449.75</strain>
    </source>
</reference>
<dbReference type="EMBL" id="JBFXLQ010000018">
    <property type="protein sequence ID" value="KAL2867553.1"/>
    <property type="molecule type" value="Genomic_DNA"/>
</dbReference>